<keyword evidence="2" id="KW-0812">Transmembrane</keyword>
<evidence type="ECO:0000313" key="4">
    <source>
        <dbReference type="Proteomes" id="UP000006639"/>
    </source>
</evidence>
<dbReference type="AlphaFoldDB" id="F7XUS5"/>
<feature type="region of interest" description="Disordered" evidence="1">
    <location>
        <begin position="149"/>
        <end position="168"/>
    </location>
</feature>
<dbReference type="EMBL" id="CP002130">
    <property type="protein sequence ID" value="AEI88424.1"/>
    <property type="molecule type" value="Genomic_DNA"/>
</dbReference>
<keyword evidence="2" id="KW-1133">Transmembrane helix</keyword>
<protein>
    <submittedName>
        <fullName evidence="3">Putative membrane protein</fullName>
    </submittedName>
</protein>
<accession>F7XUS5</accession>
<feature type="transmembrane region" description="Helical" evidence="2">
    <location>
        <begin position="67"/>
        <end position="93"/>
    </location>
</feature>
<name>F7XUS5_MIDMI</name>
<reference evidence="3 4" key="1">
    <citation type="journal article" date="2011" name="Mol. Biol. Evol.">
        <title>Phylogenomic evidence for the presence of a flagellum and cbb3 oxidase in the free-living mitochondrial ancestor.</title>
        <authorList>
            <person name="Sassera D."/>
            <person name="Lo N."/>
            <person name="Epis S."/>
            <person name="D'Auria G."/>
            <person name="Montagna M."/>
            <person name="Comandatore F."/>
            <person name="Horner D."/>
            <person name="Pereto J."/>
            <person name="Luciano A.M."/>
            <person name="Franciosi F."/>
            <person name="Ferri E."/>
            <person name="Crotti E."/>
            <person name="Bazzocchi C."/>
            <person name="Daffonchio D."/>
            <person name="Sacchi L."/>
            <person name="Moya A."/>
            <person name="Latorre A."/>
            <person name="Bandi C."/>
        </authorList>
    </citation>
    <scope>NUCLEOTIDE SEQUENCE [LARGE SCALE GENOMIC DNA]</scope>
    <source>
        <strain evidence="3 4">IricVA</strain>
    </source>
</reference>
<keyword evidence="4" id="KW-1185">Reference proteome</keyword>
<evidence type="ECO:0000256" key="2">
    <source>
        <dbReference type="SAM" id="Phobius"/>
    </source>
</evidence>
<feature type="transmembrane region" description="Helical" evidence="2">
    <location>
        <begin position="28"/>
        <end position="47"/>
    </location>
</feature>
<dbReference type="Proteomes" id="UP000006639">
    <property type="component" value="Chromosome"/>
</dbReference>
<dbReference type="RefSeq" id="WP_013950640.1">
    <property type="nucleotide sequence ID" value="NC_015722.1"/>
</dbReference>
<proteinExistence type="predicted"/>
<organism evidence="3 4">
    <name type="scientific">Midichloria mitochondrii (strain IricVA)</name>
    <dbReference type="NCBI Taxonomy" id="696127"/>
    <lineage>
        <taxon>Bacteria</taxon>
        <taxon>Pseudomonadati</taxon>
        <taxon>Pseudomonadota</taxon>
        <taxon>Alphaproteobacteria</taxon>
        <taxon>Rickettsiales</taxon>
        <taxon>Candidatus Midichloriaceae</taxon>
        <taxon>Candidatus Midichloria</taxon>
    </lineage>
</organism>
<gene>
    <name evidence="3" type="ordered locus">midi_00102</name>
</gene>
<evidence type="ECO:0000313" key="3">
    <source>
        <dbReference type="EMBL" id="AEI88424.1"/>
    </source>
</evidence>
<dbReference type="KEGG" id="mmn:midi_00102"/>
<evidence type="ECO:0000256" key="1">
    <source>
        <dbReference type="SAM" id="MobiDB-lite"/>
    </source>
</evidence>
<keyword evidence="2" id="KW-0472">Membrane</keyword>
<sequence>MIKHEKNYSAEEVVPATENGFCETVKDVGLPTPLVLTLASFAAFIYIARKPEEFLSEAASISEGWKVLIYTVSATTLAGLTLLSLGSFLVNWFKSEDPSSKDQIFVDLKKEDINVEQLIPSYDKLQASKPVLEEPTLRATASFVYNNDSSAAESISRPSEPENESSTTRKYMQSFGHYLEEEFYPA</sequence>
<dbReference type="HOGENOM" id="CLU_1452905_0_0_5"/>